<dbReference type="AlphaFoldDB" id="B6EWY3"/>
<protein>
    <submittedName>
        <fullName evidence="5">UDP-glucose:glucosyltransferase</fullName>
    </submittedName>
</protein>
<dbReference type="CDD" id="cd03784">
    <property type="entry name" value="GT1_Gtf-like"/>
    <property type="match status" value="1"/>
</dbReference>
<dbReference type="Pfam" id="PF26168">
    <property type="entry name" value="Glyco_transf_N"/>
    <property type="match status" value="1"/>
</dbReference>
<dbReference type="InterPro" id="IPR002213">
    <property type="entry name" value="UDP_glucos_trans"/>
</dbReference>
<dbReference type="InterPro" id="IPR058980">
    <property type="entry name" value="Glyco_transf_N"/>
</dbReference>
<evidence type="ECO:0000259" key="4">
    <source>
        <dbReference type="Pfam" id="PF26168"/>
    </source>
</evidence>
<dbReference type="FunFam" id="3.40.50.2000:FF:000057">
    <property type="entry name" value="Glycosyltransferase"/>
    <property type="match status" value="1"/>
</dbReference>
<dbReference type="FunFam" id="3.40.50.2000:FF:000019">
    <property type="entry name" value="Glycosyltransferase"/>
    <property type="match status" value="1"/>
</dbReference>
<dbReference type="EMBL" id="AB360622">
    <property type="protein sequence ID" value="BAG80546.1"/>
    <property type="molecule type" value="mRNA"/>
</dbReference>
<dbReference type="Gene3D" id="3.40.50.2000">
    <property type="entry name" value="Glycogen Phosphorylase B"/>
    <property type="match status" value="2"/>
</dbReference>
<evidence type="ECO:0000256" key="2">
    <source>
        <dbReference type="ARBA" id="ARBA00022676"/>
    </source>
</evidence>
<sequence>MVYRRNEPHVIFVPYPSQGHINPLLQFSKRLASKGIKATIATTKYTVKSINSPNISVEAISDGFDEGGFSQAQKADVFLKSFEENGSRTLSQLVKKYKKSTHPISCIVYDSFFPWALHVAKQHGIYGAAFFTNSATVCAVFAHIHQGTFSLPVRIEENEPLLLPGLPSLYPLDVPGFIRDPESYPAYLAMKMSQFSNVENADWIFDNSFQELEGEIARGVSNLWPAKLIGPMVPSSYLDGRIEGDKGYGASLWKPLSEECLKWLKTKPIQSVIYISFGSMVALTPKQMEEMAYALIGSNMNFLWVVRETEKCKLPKGFVESTKGKGLIVSWCNQLETLANQAIGCFVTHCGWNSTLEGLSLGVPMVAMPQWSDQMTDAKFIDEIWKIGVRTKLDEFGIVRREELLFCLKEVMEGERSYEIRRNASKWKILAKTTASEGGSSDKAINEFVDILNSKVSLVDEVHTTRKYRNVNKKFNIWQYIRIKLRTWTYSIF</sequence>
<dbReference type="PANTHER" id="PTHR11926:SF727">
    <property type="entry name" value="UDP-GLYCOSYLTRANSFERASE 74B1"/>
    <property type="match status" value="1"/>
</dbReference>
<dbReference type="Pfam" id="PF00201">
    <property type="entry name" value="UDPGT"/>
    <property type="match status" value="1"/>
</dbReference>
<proteinExistence type="evidence at transcript level"/>
<gene>
    <name evidence="5" type="primary">UGT74B2</name>
</gene>
<feature type="domain" description="Glycosyltransferase N-terminal" evidence="4">
    <location>
        <begin position="10"/>
        <end position="48"/>
    </location>
</feature>
<dbReference type="SUPFAM" id="SSF53756">
    <property type="entry name" value="UDP-Glycosyltransferase/glycogen phosphorylase"/>
    <property type="match status" value="1"/>
</dbReference>
<comment type="similarity">
    <text evidence="1">Belongs to the UDP-glycosyltransferase family.</text>
</comment>
<name>B6EWY3_LYCBA</name>
<accession>B6EWY3</accession>
<dbReference type="GO" id="GO:0080044">
    <property type="term" value="F:quercetin 7-O-glucosyltransferase activity"/>
    <property type="evidence" value="ECO:0007669"/>
    <property type="project" value="TreeGrafter"/>
</dbReference>
<organism evidence="5">
    <name type="scientific">Lycium barbarum</name>
    <name type="common">Barbary matrimony-vine</name>
    <dbReference type="NCBI Taxonomy" id="112863"/>
    <lineage>
        <taxon>Eukaryota</taxon>
        <taxon>Viridiplantae</taxon>
        <taxon>Streptophyta</taxon>
        <taxon>Embryophyta</taxon>
        <taxon>Tracheophyta</taxon>
        <taxon>Spermatophyta</taxon>
        <taxon>Magnoliopsida</taxon>
        <taxon>eudicotyledons</taxon>
        <taxon>Gunneridae</taxon>
        <taxon>Pentapetalae</taxon>
        <taxon>asterids</taxon>
        <taxon>lamiids</taxon>
        <taxon>Solanales</taxon>
        <taxon>Solanaceae</taxon>
        <taxon>Solanoideae</taxon>
        <taxon>Lycieae</taxon>
        <taxon>Lycium</taxon>
    </lineage>
</organism>
<dbReference type="CAZy" id="GT1">
    <property type="family name" value="Glycosyltransferase Family 1"/>
</dbReference>
<dbReference type="GO" id="GO:0080043">
    <property type="term" value="F:quercetin 3-O-glucosyltransferase activity"/>
    <property type="evidence" value="ECO:0007669"/>
    <property type="project" value="TreeGrafter"/>
</dbReference>
<keyword evidence="3 5" id="KW-0808">Transferase</keyword>
<reference evidence="5" key="1">
    <citation type="journal article" date="2008" name="J. Mol. Catal., B Enzym.">
        <title>cDNA cloning of glycosyltransferases from Chinese wolfberry (Lycium barbarum L.) fruits and enzymatic synthesis of a catechin glucoside using a recombinant enzyme (UGT73A10).</title>
        <authorList>
            <person name="Noguchi A."/>
            <person name="Sasaki N."/>
            <person name="Nakao M."/>
            <person name="Fukami H."/>
            <person name="Takahashi S."/>
            <person name="Nishino T."/>
            <person name="Nakayama T."/>
        </authorList>
    </citation>
    <scope>NUCLEOTIDE SEQUENCE</scope>
</reference>
<evidence type="ECO:0000256" key="3">
    <source>
        <dbReference type="ARBA" id="ARBA00022679"/>
    </source>
</evidence>
<evidence type="ECO:0000256" key="1">
    <source>
        <dbReference type="ARBA" id="ARBA00009995"/>
    </source>
</evidence>
<evidence type="ECO:0000313" key="5">
    <source>
        <dbReference type="EMBL" id="BAG80546.1"/>
    </source>
</evidence>
<dbReference type="PANTHER" id="PTHR11926">
    <property type="entry name" value="GLUCOSYL/GLUCURONOSYL TRANSFERASES"/>
    <property type="match status" value="1"/>
</dbReference>
<keyword evidence="2" id="KW-0328">Glycosyltransferase</keyword>